<evidence type="ECO:0000313" key="1">
    <source>
        <dbReference type="EMBL" id="KAL1488798.1"/>
    </source>
</evidence>
<comment type="caution">
    <text evidence="1">The sequence shown here is derived from an EMBL/GenBank/DDBJ whole genome shotgun (WGS) entry which is preliminary data.</text>
</comment>
<name>A0ABD1E290_HYPHA</name>
<proteinExistence type="predicted"/>
<reference evidence="1 2" key="1">
    <citation type="submission" date="2024-05" db="EMBL/GenBank/DDBJ databases">
        <title>Genetic variation in Jamaican populations of the coffee berry borer (Hypothenemus hampei).</title>
        <authorList>
            <person name="Errbii M."/>
            <person name="Myrie A."/>
        </authorList>
    </citation>
    <scope>NUCLEOTIDE SEQUENCE [LARGE SCALE GENOMIC DNA]</scope>
    <source>
        <strain evidence="1">JA-Hopewell-2020-01-JO</strain>
        <tissue evidence="1">Whole body</tissue>
    </source>
</reference>
<accession>A0ABD1E290</accession>
<keyword evidence="2" id="KW-1185">Reference proteome</keyword>
<dbReference type="EMBL" id="JBDJPC010000013">
    <property type="protein sequence ID" value="KAL1488798.1"/>
    <property type="molecule type" value="Genomic_DNA"/>
</dbReference>
<dbReference type="Proteomes" id="UP001566132">
    <property type="component" value="Unassembled WGS sequence"/>
</dbReference>
<gene>
    <name evidence="1" type="ORF">ABEB36_014596</name>
</gene>
<protein>
    <submittedName>
        <fullName evidence="1">Uncharacterized protein</fullName>
    </submittedName>
</protein>
<sequence>MDETIRNKKRRRCEDNWKKNKITSKKIPPTQLGCKCLWACRSITLEYRVEFFNEFYKLADYSKQQGSLQRFIHPQIIKRRRHGKYEHPSESRRSHSFSYCLSLSGGSDVRVCLKTFCNTFAVTPRRVQFVGEKILVDKMDMSEKRGGARYSFSDQTAWTYKIIEHIATFFYGNAY</sequence>
<dbReference type="AlphaFoldDB" id="A0ABD1E290"/>
<organism evidence="1 2">
    <name type="scientific">Hypothenemus hampei</name>
    <name type="common">Coffee berry borer</name>
    <dbReference type="NCBI Taxonomy" id="57062"/>
    <lineage>
        <taxon>Eukaryota</taxon>
        <taxon>Metazoa</taxon>
        <taxon>Ecdysozoa</taxon>
        <taxon>Arthropoda</taxon>
        <taxon>Hexapoda</taxon>
        <taxon>Insecta</taxon>
        <taxon>Pterygota</taxon>
        <taxon>Neoptera</taxon>
        <taxon>Endopterygota</taxon>
        <taxon>Coleoptera</taxon>
        <taxon>Polyphaga</taxon>
        <taxon>Cucujiformia</taxon>
        <taxon>Curculionidae</taxon>
        <taxon>Scolytinae</taxon>
        <taxon>Hypothenemus</taxon>
    </lineage>
</organism>
<evidence type="ECO:0000313" key="2">
    <source>
        <dbReference type="Proteomes" id="UP001566132"/>
    </source>
</evidence>